<reference evidence="3 4" key="1">
    <citation type="submission" date="2018-08" db="EMBL/GenBank/DDBJ databases">
        <title>Sequencing the genomes of 1000 actinobacteria strains.</title>
        <authorList>
            <person name="Klenk H.-P."/>
        </authorList>
    </citation>
    <scope>NUCLEOTIDE SEQUENCE [LARGE SCALE GENOMIC DNA]</scope>
    <source>
        <strain evidence="3 4">DSM 43927</strain>
    </source>
</reference>
<evidence type="ECO:0000259" key="2">
    <source>
        <dbReference type="Pfam" id="PF20434"/>
    </source>
</evidence>
<name>A0A3D9T7Q5_9ACTN</name>
<organism evidence="3 4">
    <name type="scientific">Thermomonospora umbrina</name>
    <dbReference type="NCBI Taxonomy" id="111806"/>
    <lineage>
        <taxon>Bacteria</taxon>
        <taxon>Bacillati</taxon>
        <taxon>Actinomycetota</taxon>
        <taxon>Actinomycetes</taxon>
        <taxon>Streptosporangiales</taxon>
        <taxon>Thermomonosporaceae</taxon>
        <taxon>Thermomonospora</taxon>
    </lineage>
</organism>
<dbReference type="InterPro" id="IPR050300">
    <property type="entry name" value="GDXG_lipolytic_enzyme"/>
</dbReference>
<dbReference type="RefSeq" id="WP_116025830.1">
    <property type="nucleotide sequence ID" value="NZ_QTTT01000001.1"/>
</dbReference>
<evidence type="ECO:0000256" key="1">
    <source>
        <dbReference type="ARBA" id="ARBA00022801"/>
    </source>
</evidence>
<evidence type="ECO:0000313" key="3">
    <source>
        <dbReference type="EMBL" id="REF00705.1"/>
    </source>
</evidence>
<evidence type="ECO:0000313" key="4">
    <source>
        <dbReference type="Proteomes" id="UP000256661"/>
    </source>
</evidence>
<dbReference type="AlphaFoldDB" id="A0A3D9T7Q5"/>
<dbReference type="InterPro" id="IPR049492">
    <property type="entry name" value="BD-FAE-like_dom"/>
</dbReference>
<keyword evidence="4" id="KW-1185">Reference proteome</keyword>
<comment type="caution">
    <text evidence="3">The sequence shown here is derived from an EMBL/GenBank/DDBJ whole genome shotgun (WGS) entry which is preliminary data.</text>
</comment>
<keyword evidence="1" id="KW-0378">Hydrolase</keyword>
<dbReference type="SUPFAM" id="SSF53474">
    <property type="entry name" value="alpha/beta-Hydrolases"/>
    <property type="match status" value="1"/>
</dbReference>
<accession>A0A3D9T7Q5</accession>
<dbReference type="Gene3D" id="3.40.50.1820">
    <property type="entry name" value="alpha/beta hydrolase"/>
    <property type="match status" value="1"/>
</dbReference>
<gene>
    <name evidence="3" type="ORF">DFJ69_6270</name>
</gene>
<sequence length="280" mass="29263">MTPLTCPERKNAVETDLVYARPESAELRLDLHVPEGADAAPVAVYLHGGGWLTGSRKDAPERLRALTEHGIAVAAIDYRTSDTAKLPAQLDDLAAAVDWLRRHGAAHGLATERIGVLGASAGAHLAALAALTSGGVQAMVGYFGYYDLTSRAAQAPPDPSLAPPAAVLDTVWPDWVPMPPTLTYLQALLIGVPEDEASDEDLRPASPVAHAAPGAPPMLLLHGTADAVVSPQQSRWLAEAVTDAGGTAELVLIDGANHEDPAFARSDVAATVARFLRAHL</sequence>
<dbReference type="Proteomes" id="UP000256661">
    <property type="component" value="Unassembled WGS sequence"/>
</dbReference>
<dbReference type="InterPro" id="IPR029058">
    <property type="entry name" value="AB_hydrolase_fold"/>
</dbReference>
<proteinExistence type="predicted"/>
<dbReference type="GO" id="GO:0016787">
    <property type="term" value="F:hydrolase activity"/>
    <property type="evidence" value="ECO:0007669"/>
    <property type="project" value="UniProtKB-KW"/>
</dbReference>
<feature type="domain" description="BD-FAE-like" evidence="2">
    <location>
        <begin position="29"/>
        <end position="240"/>
    </location>
</feature>
<dbReference type="Pfam" id="PF20434">
    <property type="entry name" value="BD-FAE"/>
    <property type="match status" value="1"/>
</dbReference>
<dbReference type="PANTHER" id="PTHR48081">
    <property type="entry name" value="AB HYDROLASE SUPERFAMILY PROTEIN C4A8.06C"/>
    <property type="match status" value="1"/>
</dbReference>
<protein>
    <submittedName>
        <fullName evidence="3">Acetyl esterase/lipase</fullName>
    </submittedName>
</protein>
<dbReference type="PANTHER" id="PTHR48081:SF13">
    <property type="entry name" value="ALPHA_BETA HYDROLASE"/>
    <property type="match status" value="1"/>
</dbReference>
<dbReference type="EMBL" id="QTTT01000001">
    <property type="protein sequence ID" value="REF00705.1"/>
    <property type="molecule type" value="Genomic_DNA"/>
</dbReference>
<dbReference type="OrthoDB" id="9803828at2"/>